<keyword evidence="4" id="KW-1185">Reference proteome</keyword>
<organism evidence="3 4">
    <name type="scientific">Gigaspora margarita</name>
    <dbReference type="NCBI Taxonomy" id="4874"/>
    <lineage>
        <taxon>Eukaryota</taxon>
        <taxon>Fungi</taxon>
        <taxon>Fungi incertae sedis</taxon>
        <taxon>Mucoromycota</taxon>
        <taxon>Glomeromycotina</taxon>
        <taxon>Glomeromycetes</taxon>
        <taxon>Diversisporales</taxon>
        <taxon>Gigasporaceae</taxon>
        <taxon>Gigaspora</taxon>
    </lineage>
</organism>
<keyword evidence="2" id="KW-0472">Membrane</keyword>
<sequence length="371" mass="44312">MDFFNIFYNILYLIIFLIICYIFSDQFDDQEFIIVINNDEVSVNNTFREQIEQTNILEELLKKKRLLLELLEQENERVRNKNLFLEQENKRIRNETLFFEQENKRIRNENLFIEQENERVRNENLLLKQENEQTRNNKIPKSINRTNFTYTEEKRRRILADSEIERLLKKLNSINPLLANTWCQSFKYNRNNNIEIIESKIKYLENFIYAKLSQDGFLDEAVRFYLFKVYLILDYCAITASGVYITKSPRSNIITHSKTQRYKYLVALSKNPNISDIKLNPNYHNIKIHFTTTVTVKFHCFSCLDSKLGLQAPIAIIDGSKIFQNVVFNPTEMSIEAYTIHGPYLRGTLIKFFILENSYQVVHDEDKLHIF</sequence>
<name>A0ABN7VMB6_GIGMA</name>
<evidence type="ECO:0000313" key="4">
    <source>
        <dbReference type="Proteomes" id="UP000789901"/>
    </source>
</evidence>
<comment type="caution">
    <text evidence="3">The sequence shown here is derived from an EMBL/GenBank/DDBJ whole genome shotgun (WGS) entry which is preliminary data.</text>
</comment>
<accession>A0ABN7VMB6</accession>
<reference evidence="3 4" key="1">
    <citation type="submission" date="2021-06" db="EMBL/GenBank/DDBJ databases">
        <authorList>
            <person name="Kallberg Y."/>
            <person name="Tangrot J."/>
            <person name="Rosling A."/>
        </authorList>
    </citation>
    <scope>NUCLEOTIDE SEQUENCE [LARGE SCALE GENOMIC DNA]</scope>
    <source>
        <strain evidence="3 4">120-4 pot B 10/14</strain>
    </source>
</reference>
<dbReference type="EMBL" id="CAJVQB010017705">
    <property type="protein sequence ID" value="CAG8785208.1"/>
    <property type="molecule type" value="Genomic_DNA"/>
</dbReference>
<keyword evidence="1" id="KW-0175">Coiled coil</keyword>
<keyword evidence="2" id="KW-0812">Transmembrane</keyword>
<protein>
    <submittedName>
        <fullName evidence="3">30610_t:CDS:1</fullName>
    </submittedName>
</protein>
<evidence type="ECO:0000313" key="3">
    <source>
        <dbReference type="EMBL" id="CAG8785208.1"/>
    </source>
</evidence>
<feature type="transmembrane region" description="Helical" evidence="2">
    <location>
        <begin position="6"/>
        <end position="24"/>
    </location>
</feature>
<dbReference type="Proteomes" id="UP000789901">
    <property type="component" value="Unassembled WGS sequence"/>
</dbReference>
<keyword evidence="2" id="KW-1133">Transmembrane helix</keyword>
<evidence type="ECO:0000256" key="2">
    <source>
        <dbReference type="SAM" id="Phobius"/>
    </source>
</evidence>
<gene>
    <name evidence="3" type="ORF">GMARGA_LOCUS20320</name>
</gene>
<evidence type="ECO:0000256" key="1">
    <source>
        <dbReference type="SAM" id="Coils"/>
    </source>
</evidence>
<feature type="coiled-coil region" evidence="1">
    <location>
        <begin position="54"/>
        <end position="137"/>
    </location>
</feature>
<proteinExistence type="predicted"/>